<dbReference type="SUPFAM" id="SSF51306">
    <property type="entry name" value="LexA/Signal peptidase"/>
    <property type="match status" value="1"/>
</dbReference>
<dbReference type="NCBIfam" id="TIGR02227">
    <property type="entry name" value="sigpep_I_bact"/>
    <property type="match status" value="1"/>
</dbReference>
<feature type="active site" evidence="7">
    <location>
        <position position="121"/>
    </location>
</feature>
<keyword evidence="6 8" id="KW-0378">Hydrolase</keyword>
<comment type="subcellular location">
    <subcellularLocation>
        <location evidence="9">Membrane</location>
        <topology evidence="9">Single-pass type II membrane protein</topology>
    </subcellularLocation>
</comment>
<feature type="domain" description="Peptidase S26" evidence="10">
    <location>
        <begin position="39"/>
        <end position="230"/>
    </location>
</feature>
<dbReference type="InterPro" id="IPR019756">
    <property type="entry name" value="Pept_S26A_signal_pept_1_Ser-AS"/>
</dbReference>
<dbReference type="Pfam" id="PF10502">
    <property type="entry name" value="Peptidase_S26"/>
    <property type="match status" value="1"/>
</dbReference>
<comment type="catalytic activity">
    <reaction evidence="1 8">
        <text>Cleavage of hydrophobic, N-terminal signal or leader sequences from secreted and periplasmic proteins.</text>
        <dbReference type="EC" id="3.4.21.89"/>
    </reaction>
</comment>
<evidence type="ECO:0000256" key="9">
    <source>
        <dbReference type="RuleBase" id="RU362042"/>
    </source>
</evidence>
<feature type="transmembrane region" description="Helical" evidence="8">
    <location>
        <begin position="35"/>
        <end position="56"/>
    </location>
</feature>
<name>A0P645_9PROT</name>
<dbReference type="CDD" id="cd06530">
    <property type="entry name" value="S26_SPase_I"/>
    <property type="match status" value="1"/>
</dbReference>
<keyword evidence="8" id="KW-1133">Transmembrane helix</keyword>
<organism evidence="11 12">
    <name type="scientific">Methylophilales bacterium HTCC2181</name>
    <dbReference type="NCBI Taxonomy" id="383631"/>
    <lineage>
        <taxon>Bacteria</taxon>
        <taxon>Pseudomonadati</taxon>
        <taxon>Pseudomonadota</taxon>
        <taxon>Betaproteobacteria</taxon>
        <taxon>Nitrosomonadales</taxon>
        <taxon>OM43 clade</taxon>
    </lineage>
</organism>
<proteinExistence type="inferred from homology"/>
<evidence type="ECO:0000256" key="4">
    <source>
        <dbReference type="ARBA" id="ARBA00019232"/>
    </source>
</evidence>
<dbReference type="GO" id="GO:0006465">
    <property type="term" value="P:signal peptide processing"/>
    <property type="evidence" value="ECO:0007669"/>
    <property type="project" value="InterPro"/>
</dbReference>
<evidence type="ECO:0000259" key="10">
    <source>
        <dbReference type="Pfam" id="PF10502"/>
    </source>
</evidence>
<accession>A0P645</accession>
<dbReference type="PROSITE" id="PS00501">
    <property type="entry name" value="SPASE_I_1"/>
    <property type="match status" value="1"/>
</dbReference>
<dbReference type="InterPro" id="IPR036286">
    <property type="entry name" value="LexA/Signal_pep-like_sf"/>
</dbReference>
<dbReference type="PANTHER" id="PTHR43390">
    <property type="entry name" value="SIGNAL PEPTIDASE I"/>
    <property type="match status" value="1"/>
</dbReference>
<evidence type="ECO:0000256" key="8">
    <source>
        <dbReference type="RuleBase" id="RU003993"/>
    </source>
</evidence>
<evidence type="ECO:0000256" key="3">
    <source>
        <dbReference type="ARBA" id="ARBA00013208"/>
    </source>
</evidence>
<dbReference type="EMBL" id="AAUX01000001">
    <property type="protein sequence ID" value="EAV47005.1"/>
    <property type="molecule type" value="Genomic_DNA"/>
</dbReference>
<dbReference type="PANTHER" id="PTHR43390:SF1">
    <property type="entry name" value="CHLOROPLAST PROCESSING PEPTIDASE"/>
    <property type="match status" value="1"/>
</dbReference>
<evidence type="ECO:0000256" key="5">
    <source>
        <dbReference type="ARBA" id="ARBA00022670"/>
    </source>
</evidence>
<evidence type="ECO:0000256" key="1">
    <source>
        <dbReference type="ARBA" id="ARBA00000677"/>
    </source>
</evidence>
<evidence type="ECO:0000313" key="12">
    <source>
        <dbReference type="Proteomes" id="UP000054262"/>
    </source>
</evidence>
<gene>
    <name evidence="11" type="ORF">MB2181_02990</name>
</gene>
<evidence type="ECO:0000313" key="11">
    <source>
        <dbReference type="EMBL" id="EAV47005.1"/>
    </source>
</evidence>
<dbReference type="InterPro" id="IPR019533">
    <property type="entry name" value="Peptidase_S26"/>
</dbReference>
<dbReference type="GO" id="GO:0009003">
    <property type="term" value="F:signal peptidase activity"/>
    <property type="evidence" value="ECO:0007669"/>
    <property type="project" value="UniProtKB-EC"/>
</dbReference>
<dbReference type="GO" id="GO:0016020">
    <property type="term" value="C:membrane"/>
    <property type="evidence" value="ECO:0007669"/>
    <property type="project" value="UniProtKB-SubCell"/>
</dbReference>
<dbReference type="AlphaFoldDB" id="A0P645"/>
<dbReference type="GO" id="GO:0004252">
    <property type="term" value="F:serine-type endopeptidase activity"/>
    <property type="evidence" value="ECO:0007669"/>
    <property type="project" value="InterPro"/>
</dbReference>
<evidence type="ECO:0000256" key="6">
    <source>
        <dbReference type="ARBA" id="ARBA00022801"/>
    </source>
</evidence>
<dbReference type="PRINTS" id="PR00727">
    <property type="entry name" value="LEADERPTASE"/>
</dbReference>
<keyword evidence="8" id="KW-0812">Transmembrane</keyword>
<dbReference type="EC" id="3.4.21.89" evidence="3 8"/>
<dbReference type="InterPro" id="IPR019757">
    <property type="entry name" value="Pept_S26A_signal_pept_1_Lys-AS"/>
</dbReference>
<keyword evidence="5 8" id="KW-0645">Protease</keyword>
<keyword evidence="8" id="KW-0472">Membrane</keyword>
<keyword evidence="12" id="KW-1185">Reference proteome</keyword>
<comment type="caution">
    <text evidence="11">The sequence shown here is derived from an EMBL/GenBank/DDBJ whole genome shotgun (WGS) entry which is preliminary data.</text>
</comment>
<feature type="active site" evidence="7">
    <location>
        <position position="66"/>
    </location>
</feature>
<protein>
    <recommendedName>
        <fullName evidence="4 8">Signal peptidase I</fullName>
        <ecNumber evidence="3 8">3.4.21.89</ecNumber>
    </recommendedName>
</protein>
<dbReference type="PROSITE" id="PS00760">
    <property type="entry name" value="SPASE_I_2"/>
    <property type="match status" value="1"/>
</dbReference>
<dbReference type="Gene3D" id="2.10.109.10">
    <property type="entry name" value="Umud Fragment, subunit A"/>
    <property type="match status" value="1"/>
</dbReference>
<dbReference type="OrthoDB" id="9815782at2"/>
<evidence type="ECO:0000256" key="7">
    <source>
        <dbReference type="PIRSR" id="PIRSR600223-1"/>
    </source>
</evidence>
<dbReference type="Proteomes" id="UP000054262">
    <property type="component" value="Unassembled WGS sequence"/>
</dbReference>
<dbReference type="MEROPS" id="S26.001"/>
<comment type="similarity">
    <text evidence="2 9">Belongs to the peptidase S26 family.</text>
</comment>
<dbReference type="InterPro" id="IPR000223">
    <property type="entry name" value="Pept_S26A_signal_pept_1"/>
</dbReference>
<evidence type="ECO:0000256" key="2">
    <source>
        <dbReference type="ARBA" id="ARBA00009370"/>
    </source>
</evidence>
<reference evidence="11 12" key="1">
    <citation type="submission" date="2006-11" db="EMBL/GenBank/DDBJ databases">
        <authorList>
            <person name="Giovannoni S."/>
            <person name="Vergin K."/>
            <person name="Ferriera S."/>
            <person name="Johnson J."/>
            <person name="Kravitz S."/>
            <person name="Beeson K."/>
            <person name="Sutton G."/>
            <person name="Rogers Y.-H."/>
            <person name="Friedman R."/>
            <person name="Frazier M."/>
            <person name="Venter J.C."/>
        </authorList>
    </citation>
    <scope>NUCLEOTIDE SEQUENCE [LARGE SCALE GENOMIC DNA]</scope>
    <source>
        <strain evidence="11 12">HTCC2181</strain>
    </source>
</reference>
<sequence>MIFAAILMAATFITGLVWLVDKTLLSNGKYKNNKIIDGIKGFFPVLLAVFLIRSFVVEPFKIPSGSMMPTLIAGDFIAVNKFSYGLRLPVFNKKILSLSLPERGDVFVFHYPKDPSIDYIKRVIGLPGDQIQYENKSLFINGVEAKQEWVGDYNYLIRDSQPMKAKEISESLGSVDHAILIHEIPDENYRFTVPLGHYLAMGDNRDNSSDSRVWGFVPEEYLVGKAFMIWLNLDQFSRMGNWIK</sequence>